<comment type="caution">
    <text evidence="3">The sequence shown here is derived from an EMBL/GenBank/DDBJ whole genome shotgun (WGS) entry which is preliminary data.</text>
</comment>
<dbReference type="SUPFAM" id="SSF88697">
    <property type="entry name" value="PUA domain-like"/>
    <property type="match status" value="1"/>
</dbReference>
<dbReference type="Pfam" id="PF01878">
    <property type="entry name" value="EVE"/>
    <property type="match status" value="1"/>
</dbReference>
<name>A0ABP9PK82_9ACTN</name>
<keyword evidence="4" id="KW-1185">Reference proteome</keyword>
<accession>A0ABP9PK82</accession>
<dbReference type="HAMAP" id="MF_00771">
    <property type="entry name" value="UPF0310"/>
    <property type="match status" value="1"/>
</dbReference>
<reference evidence="4" key="1">
    <citation type="journal article" date="2019" name="Int. J. Syst. Evol. Microbiol.">
        <title>The Global Catalogue of Microorganisms (GCM) 10K type strain sequencing project: providing services to taxonomists for standard genome sequencing and annotation.</title>
        <authorList>
            <consortium name="The Broad Institute Genomics Platform"/>
            <consortium name="The Broad Institute Genome Sequencing Center for Infectious Disease"/>
            <person name="Wu L."/>
            <person name="Ma J."/>
        </authorList>
    </citation>
    <scope>NUCLEOTIDE SEQUENCE [LARGE SCALE GENOMIC DNA]</scope>
    <source>
        <strain evidence="4">JCM 18459</strain>
    </source>
</reference>
<feature type="domain" description="EVE" evidence="2">
    <location>
        <begin position="15"/>
        <end position="145"/>
    </location>
</feature>
<organism evidence="3 4">
    <name type="scientific">Nocardioides marinquilinus</name>
    <dbReference type="NCBI Taxonomy" id="1210400"/>
    <lineage>
        <taxon>Bacteria</taxon>
        <taxon>Bacillati</taxon>
        <taxon>Actinomycetota</taxon>
        <taxon>Actinomycetes</taxon>
        <taxon>Propionibacteriales</taxon>
        <taxon>Nocardioidaceae</taxon>
        <taxon>Nocardioides</taxon>
    </lineage>
</organism>
<comment type="similarity">
    <text evidence="1">Belongs to the UPF0310 family.</text>
</comment>
<evidence type="ECO:0000259" key="2">
    <source>
        <dbReference type="Pfam" id="PF01878"/>
    </source>
</evidence>
<evidence type="ECO:0000256" key="1">
    <source>
        <dbReference type="HAMAP-Rule" id="MF_00771"/>
    </source>
</evidence>
<dbReference type="InterPro" id="IPR022996">
    <property type="entry name" value="UPF0310"/>
</dbReference>
<evidence type="ECO:0000313" key="3">
    <source>
        <dbReference type="EMBL" id="GAA5146249.1"/>
    </source>
</evidence>
<dbReference type="CDD" id="cd21132">
    <property type="entry name" value="EVE-like"/>
    <property type="match status" value="1"/>
</dbReference>
<evidence type="ECO:0000313" key="4">
    <source>
        <dbReference type="Proteomes" id="UP001500221"/>
    </source>
</evidence>
<sequence length="167" mass="18505">MARAVPDADPARPRFWINTISRDHVRLGVAGGFTQADHGRDTRLRRLGRGDGIAFYSARTALHEGRVLQRFTAIGVVADDEPYRFETRPGVHHWRRRVDFETDVAEVPVRPLLPLLGFVDDEQRWGLPFRRGMFEVPAGDFAAVAGALRDAARLTDESAGIIGSSSG</sequence>
<dbReference type="InterPro" id="IPR015947">
    <property type="entry name" value="PUA-like_sf"/>
</dbReference>
<proteinExistence type="inferred from homology"/>
<dbReference type="Gene3D" id="3.10.590.10">
    <property type="entry name" value="ph1033 like domains"/>
    <property type="match status" value="1"/>
</dbReference>
<dbReference type="Proteomes" id="UP001500221">
    <property type="component" value="Unassembled WGS sequence"/>
</dbReference>
<gene>
    <name evidence="3" type="ORF">GCM10023340_16890</name>
</gene>
<dbReference type="InterPro" id="IPR002740">
    <property type="entry name" value="EVE_domain"/>
</dbReference>
<protein>
    <recommendedName>
        <fullName evidence="1">UPF0310 protein GCM10023340_16890</fullName>
    </recommendedName>
</protein>
<dbReference type="EMBL" id="BAABKG010000002">
    <property type="protein sequence ID" value="GAA5146249.1"/>
    <property type="molecule type" value="Genomic_DNA"/>
</dbReference>